<dbReference type="Proteomes" id="UP000251666">
    <property type="component" value="Chromosome"/>
</dbReference>
<name>A0A2Z4ZGE2_9PSED</name>
<dbReference type="InterPro" id="IPR011335">
    <property type="entry name" value="Restrct_endonuc-II-like"/>
</dbReference>
<dbReference type="EMBL" id="CP022202">
    <property type="protein sequence ID" value="AXA62519.1"/>
    <property type="molecule type" value="Genomic_DNA"/>
</dbReference>
<dbReference type="AlphaFoldDB" id="A0A2Z4ZGE2"/>
<sequence>MFETHLVNLEYEPLTIDYTRKHRYTPDSIIPGTNILVELKGAFEKDEPGKYEPVTEQGGFAFLFVFQRRDTEIAWKKPRKDGSRLLHEEWVAYHHKRGMPFYCTFEDEFADLKKSKSFAEIIKRHKITQH</sequence>
<proteinExistence type="predicted"/>
<dbReference type="Gene3D" id="3.40.91.30">
    <property type="match status" value="1"/>
</dbReference>
<evidence type="ECO:0000313" key="2">
    <source>
        <dbReference type="Proteomes" id="UP000251666"/>
    </source>
</evidence>
<reference evidence="2" key="1">
    <citation type="journal article" date="2021" name="Front. Microbiol.">
        <title>Genomic Analysis of the 1-Aminocyclopropane-1-Carboxylate Deaminase-Producing Pseudomonas thivervalensis SC5 Reveals Its Multifaceted Roles in Soil and in Beneficial Interactions With Plants.</title>
        <authorList>
            <person name="Nascimento F.X."/>
            <person name="Uron P."/>
            <person name="Glick B.R."/>
            <person name="Giachini A."/>
            <person name="Rossi M.J."/>
        </authorList>
    </citation>
    <scope>NUCLEOTIDE SEQUENCE [LARGE SCALE GENOMIC DNA]</scope>
    <source>
        <strain evidence="2">PLM3</strain>
    </source>
</reference>
<organism evidence="1 2">
    <name type="scientific">Pseudomonas thivervalensis</name>
    <dbReference type="NCBI Taxonomy" id="86265"/>
    <lineage>
        <taxon>Bacteria</taxon>
        <taxon>Pseudomonadati</taxon>
        <taxon>Pseudomonadota</taxon>
        <taxon>Gammaproteobacteria</taxon>
        <taxon>Pseudomonadales</taxon>
        <taxon>Pseudomonadaceae</taxon>
        <taxon>Pseudomonas</taxon>
    </lineage>
</organism>
<dbReference type="SUPFAM" id="SSF52980">
    <property type="entry name" value="Restriction endonuclease-like"/>
    <property type="match status" value="1"/>
</dbReference>
<accession>A0A2Z4ZGE2</accession>
<evidence type="ECO:0000313" key="1">
    <source>
        <dbReference type="EMBL" id="AXA62519.1"/>
    </source>
</evidence>
<dbReference type="KEGG" id="pthv:CE140_20820"/>
<protein>
    <submittedName>
        <fullName evidence="1">Uncharacterized protein</fullName>
    </submittedName>
</protein>
<keyword evidence="2" id="KW-1185">Reference proteome</keyword>
<gene>
    <name evidence="1" type="ORF">CEQ51_21370</name>
</gene>